<evidence type="ECO:0000256" key="1">
    <source>
        <dbReference type="SAM" id="Phobius"/>
    </source>
</evidence>
<keyword evidence="1" id="KW-0472">Membrane</keyword>
<feature type="transmembrane region" description="Helical" evidence="1">
    <location>
        <begin position="37"/>
        <end position="58"/>
    </location>
</feature>
<organism evidence="2 3">
    <name type="scientific">Pontivivens ytuae</name>
    <dbReference type="NCBI Taxonomy" id="2789856"/>
    <lineage>
        <taxon>Bacteria</taxon>
        <taxon>Pseudomonadati</taxon>
        <taxon>Pseudomonadota</taxon>
        <taxon>Alphaproteobacteria</taxon>
        <taxon>Rhodobacterales</taxon>
        <taxon>Paracoccaceae</taxon>
        <taxon>Pontivivens</taxon>
    </lineage>
</organism>
<sequence length="60" mass="6789">MSSLRRLWFIVLALMVVGGHIAMLTSDRMPFDVALRLTLVNAAIWAVLLLPLLLFALLRR</sequence>
<proteinExistence type="predicted"/>
<dbReference type="AlphaFoldDB" id="A0A7S9LPZ0"/>
<dbReference type="KEGG" id="poz:I0K15_13440"/>
<evidence type="ECO:0000313" key="3">
    <source>
        <dbReference type="Proteomes" id="UP000594800"/>
    </source>
</evidence>
<dbReference type="Proteomes" id="UP000594800">
    <property type="component" value="Chromosome"/>
</dbReference>
<keyword evidence="2" id="KW-0436">Ligase</keyword>
<keyword evidence="1" id="KW-1133">Transmembrane helix</keyword>
<keyword evidence="3" id="KW-1185">Reference proteome</keyword>
<accession>A0A7S9LPZ0</accession>
<protein>
    <submittedName>
        <fullName evidence="2">Phenylalanyl-tRNA synthetase subunit beta</fullName>
    </submittedName>
</protein>
<feature type="transmembrane region" description="Helical" evidence="1">
    <location>
        <begin position="7"/>
        <end position="25"/>
    </location>
</feature>
<evidence type="ECO:0000313" key="2">
    <source>
        <dbReference type="EMBL" id="QPH52810.1"/>
    </source>
</evidence>
<reference evidence="2 3" key="1">
    <citation type="submission" date="2020-11" db="EMBL/GenBank/DDBJ databases">
        <title>Description of Pontivivens ytuae sp. nov. isolated from deep sea sediment of Mariana Trench.</title>
        <authorList>
            <person name="Wang Z."/>
            <person name="Sun Q.-L."/>
            <person name="Xu X.-D."/>
            <person name="Tang Y.-Z."/>
            <person name="Zhang J."/>
        </authorList>
    </citation>
    <scope>NUCLEOTIDE SEQUENCE [LARGE SCALE GENOMIC DNA]</scope>
    <source>
        <strain evidence="2 3">MT2928</strain>
    </source>
</reference>
<dbReference type="RefSeq" id="WP_196102021.1">
    <property type="nucleotide sequence ID" value="NZ_CP064942.1"/>
</dbReference>
<keyword evidence="1" id="KW-0812">Transmembrane</keyword>
<gene>
    <name evidence="2" type="ORF">I0K15_13440</name>
</gene>
<keyword evidence="2" id="KW-0030">Aminoacyl-tRNA synthetase</keyword>
<dbReference type="GO" id="GO:0004812">
    <property type="term" value="F:aminoacyl-tRNA ligase activity"/>
    <property type="evidence" value="ECO:0007669"/>
    <property type="project" value="UniProtKB-KW"/>
</dbReference>
<dbReference type="EMBL" id="CP064942">
    <property type="protein sequence ID" value="QPH52810.1"/>
    <property type="molecule type" value="Genomic_DNA"/>
</dbReference>
<name>A0A7S9LPZ0_9RHOB</name>